<evidence type="ECO:0000256" key="7">
    <source>
        <dbReference type="SAM" id="Phobius"/>
    </source>
</evidence>
<dbReference type="GO" id="GO:0005524">
    <property type="term" value="F:ATP binding"/>
    <property type="evidence" value="ECO:0007669"/>
    <property type="project" value="UniProtKB-KW"/>
</dbReference>
<feature type="transmembrane region" description="Helical" evidence="7">
    <location>
        <begin position="123"/>
        <end position="141"/>
    </location>
</feature>
<name>A0A3B1D3R5_9ZZZZ</name>
<evidence type="ECO:0000256" key="1">
    <source>
        <dbReference type="ARBA" id="ARBA00022553"/>
    </source>
</evidence>
<evidence type="ECO:0000256" key="5">
    <source>
        <dbReference type="ARBA" id="ARBA00022840"/>
    </source>
</evidence>
<dbReference type="InterPro" id="IPR005467">
    <property type="entry name" value="His_kinase_dom"/>
</dbReference>
<dbReference type="PROSITE" id="PS50109">
    <property type="entry name" value="HIS_KIN"/>
    <property type="match status" value="1"/>
</dbReference>
<evidence type="ECO:0000259" key="9">
    <source>
        <dbReference type="PROSITE" id="PS50112"/>
    </source>
</evidence>
<dbReference type="CDD" id="cd00130">
    <property type="entry name" value="PAS"/>
    <property type="match status" value="1"/>
</dbReference>
<dbReference type="InterPro" id="IPR035965">
    <property type="entry name" value="PAS-like_dom_sf"/>
</dbReference>
<keyword evidence="2" id="KW-0808">Transferase</keyword>
<dbReference type="SMART" id="SM00388">
    <property type="entry name" value="HisKA"/>
    <property type="match status" value="1"/>
</dbReference>
<feature type="transmembrane region" description="Helical" evidence="7">
    <location>
        <begin position="12"/>
        <end position="31"/>
    </location>
</feature>
<dbReference type="Gene3D" id="3.30.565.10">
    <property type="entry name" value="Histidine kinase-like ATPase, C-terminal domain"/>
    <property type="match status" value="1"/>
</dbReference>
<keyword evidence="3" id="KW-0547">Nucleotide-binding</keyword>
<dbReference type="PANTHER" id="PTHR43065">
    <property type="entry name" value="SENSOR HISTIDINE KINASE"/>
    <property type="match status" value="1"/>
</dbReference>
<keyword evidence="6" id="KW-0902">Two-component regulatory system</keyword>
<dbReference type="SMART" id="SM00387">
    <property type="entry name" value="HATPase_c"/>
    <property type="match status" value="1"/>
</dbReference>
<feature type="transmembrane region" description="Helical" evidence="7">
    <location>
        <begin position="161"/>
        <end position="179"/>
    </location>
</feature>
<feature type="domain" description="Histidine kinase" evidence="8">
    <location>
        <begin position="324"/>
        <end position="528"/>
    </location>
</feature>
<dbReference type="CDD" id="cd00082">
    <property type="entry name" value="HisKA"/>
    <property type="match status" value="1"/>
</dbReference>
<dbReference type="InterPro" id="IPR036890">
    <property type="entry name" value="HATPase_C_sf"/>
</dbReference>
<keyword evidence="5" id="KW-0067">ATP-binding</keyword>
<evidence type="ECO:0000259" key="10">
    <source>
        <dbReference type="PROSITE" id="PS50113"/>
    </source>
</evidence>
<dbReference type="PANTHER" id="PTHR43065:SF10">
    <property type="entry name" value="PEROXIDE STRESS-ACTIVATED HISTIDINE KINASE MAK3"/>
    <property type="match status" value="1"/>
</dbReference>
<dbReference type="AlphaFoldDB" id="A0A3B1D3R5"/>
<organism evidence="11">
    <name type="scientific">hydrothermal vent metagenome</name>
    <dbReference type="NCBI Taxonomy" id="652676"/>
    <lineage>
        <taxon>unclassified sequences</taxon>
        <taxon>metagenomes</taxon>
        <taxon>ecological metagenomes</taxon>
    </lineage>
</organism>
<dbReference type="InterPro" id="IPR004358">
    <property type="entry name" value="Sig_transdc_His_kin-like_C"/>
</dbReference>
<gene>
    <name evidence="11" type="ORF">MNBD_NITROSPIRAE02-146</name>
</gene>
<keyword evidence="7" id="KW-0812">Transmembrane</keyword>
<dbReference type="PROSITE" id="PS50112">
    <property type="entry name" value="PAS"/>
    <property type="match status" value="1"/>
</dbReference>
<evidence type="ECO:0000256" key="6">
    <source>
        <dbReference type="ARBA" id="ARBA00023012"/>
    </source>
</evidence>
<dbReference type="PRINTS" id="PR00344">
    <property type="entry name" value="BCTRLSENSOR"/>
</dbReference>
<dbReference type="InterPro" id="IPR000014">
    <property type="entry name" value="PAS"/>
</dbReference>
<dbReference type="InterPro" id="IPR003661">
    <property type="entry name" value="HisK_dim/P_dom"/>
</dbReference>
<sequence>MPAEEFKRKVETLIFLRLFFVTLLLGSIFLFDLQGKQFYQPYLFYGLFFIGYAPSMFYIFLQNRIPDRIAVHRLIAYALLTLDVLVVVFLILLTGGIESWFSFLLILVTIAGSIVLGRKAGYILATLASILYGLAIDLQYYQIIPVHYNPLLEEKNFFYNMFINIAGLYLTAYLMGYLVSRLEKTSEKLQKKNVDLKELYRFHSEVIENIPSGLFSLDTSGKIVLFNSAAERITGLKRNNVIYRYSNEVFPFLSLPPKTGRHEGEIVRDSEKRYIGLSISINKNSEGKVLGYIGTFQDLTDIIKLEEEIKRREKLAAIGELSASIAHELRNPLASMKGSFEMLKEDVLPEETKKRLMDIAISEMDRLNAIVTDFLIYCNPKPPDMERFNLSAAANEVSDMLQNISDNVRIVKDIQDEVFMVADEQKIRQLLWNLTLNAVEAVPEGGEVGISVSTDNSNVILKVSDSGAGIPEENVEKVFYPFFSTKKKGTGLGLSIAYRIVEEHHGNIKILSGQGRSTEFIVTLPQQKSEKSLSEVTGEGV</sequence>
<dbReference type="Pfam" id="PF00512">
    <property type="entry name" value="HisKA"/>
    <property type="match status" value="1"/>
</dbReference>
<dbReference type="Gene3D" id="1.10.287.130">
    <property type="match status" value="1"/>
</dbReference>
<evidence type="ECO:0000256" key="4">
    <source>
        <dbReference type="ARBA" id="ARBA00022777"/>
    </source>
</evidence>
<dbReference type="SUPFAM" id="SSF47384">
    <property type="entry name" value="Homodimeric domain of signal transducing histidine kinase"/>
    <property type="match status" value="1"/>
</dbReference>
<evidence type="ECO:0000313" key="11">
    <source>
        <dbReference type="EMBL" id="VAX29640.1"/>
    </source>
</evidence>
<dbReference type="Pfam" id="PF25323">
    <property type="entry name" value="6TM_PilS"/>
    <property type="match status" value="1"/>
</dbReference>
<dbReference type="NCBIfam" id="TIGR00229">
    <property type="entry name" value="sensory_box"/>
    <property type="match status" value="1"/>
</dbReference>
<protein>
    <submittedName>
        <fullName evidence="11">Sensor protein of zinc sigma-54-dependent two-component system</fullName>
    </submittedName>
</protein>
<keyword evidence="1" id="KW-0597">Phosphoprotein</keyword>
<dbReference type="Pfam" id="PF00989">
    <property type="entry name" value="PAS"/>
    <property type="match status" value="1"/>
</dbReference>
<dbReference type="InterPro" id="IPR036097">
    <property type="entry name" value="HisK_dim/P_sf"/>
</dbReference>
<feature type="transmembrane region" description="Helical" evidence="7">
    <location>
        <begin position="43"/>
        <end position="62"/>
    </location>
</feature>
<evidence type="ECO:0000259" key="8">
    <source>
        <dbReference type="PROSITE" id="PS50109"/>
    </source>
</evidence>
<feature type="transmembrane region" description="Helical" evidence="7">
    <location>
        <begin position="99"/>
        <end position="116"/>
    </location>
</feature>
<dbReference type="EMBL" id="UOGH01000127">
    <property type="protein sequence ID" value="VAX29640.1"/>
    <property type="molecule type" value="Genomic_DNA"/>
</dbReference>
<keyword evidence="4" id="KW-0418">Kinase</keyword>
<dbReference type="GO" id="GO:0006355">
    <property type="term" value="P:regulation of DNA-templated transcription"/>
    <property type="evidence" value="ECO:0007669"/>
    <property type="project" value="InterPro"/>
</dbReference>
<dbReference type="Gene3D" id="3.30.450.20">
    <property type="entry name" value="PAS domain"/>
    <property type="match status" value="1"/>
</dbReference>
<feature type="transmembrane region" description="Helical" evidence="7">
    <location>
        <begin position="74"/>
        <end position="93"/>
    </location>
</feature>
<reference evidence="11" key="1">
    <citation type="submission" date="2018-06" db="EMBL/GenBank/DDBJ databases">
        <authorList>
            <person name="Zhirakovskaya E."/>
        </authorList>
    </citation>
    <scope>NUCLEOTIDE SEQUENCE</scope>
</reference>
<dbReference type="Pfam" id="PF02518">
    <property type="entry name" value="HATPase_c"/>
    <property type="match status" value="1"/>
</dbReference>
<evidence type="ECO:0000256" key="2">
    <source>
        <dbReference type="ARBA" id="ARBA00022679"/>
    </source>
</evidence>
<accession>A0A3B1D3R5</accession>
<dbReference type="SMART" id="SM00091">
    <property type="entry name" value="PAS"/>
    <property type="match status" value="1"/>
</dbReference>
<proteinExistence type="predicted"/>
<feature type="domain" description="PAS" evidence="9">
    <location>
        <begin position="199"/>
        <end position="242"/>
    </location>
</feature>
<dbReference type="InterPro" id="IPR000700">
    <property type="entry name" value="PAS-assoc_C"/>
</dbReference>
<evidence type="ECO:0000256" key="3">
    <source>
        <dbReference type="ARBA" id="ARBA00022741"/>
    </source>
</evidence>
<dbReference type="InterPro" id="IPR013767">
    <property type="entry name" value="PAS_fold"/>
</dbReference>
<dbReference type="InterPro" id="IPR003594">
    <property type="entry name" value="HATPase_dom"/>
</dbReference>
<dbReference type="SUPFAM" id="SSF55874">
    <property type="entry name" value="ATPase domain of HSP90 chaperone/DNA topoisomerase II/histidine kinase"/>
    <property type="match status" value="1"/>
</dbReference>
<dbReference type="GO" id="GO:0000155">
    <property type="term" value="F:phosphorelay sensor kinase activity"/>
    <property type="evidence" value="ECO:0007669"/>
    <property type="project" value="InterPro"/>
</dbReference>
<keyword evidence="7" id="KW-0472">Membrane</keyword>
<dbReference type="SUPFAM" id="SSF55785">
    <property type="entry name" value="PYP-like sensor domain (PAS domain)"/>
    <property type="match status" value="1"/>
</dbReference>
<feature type="domain" description="PAC" evidence="10">
    <location>
        <begin position="253"/>
        <end position="311"/>
    </location>
</feature>
<dbReference type="PROSITE" id="PS50113">
    <property type="entry name" value="PAC"/>
    <property type="match status" value="1"/>
</dbReference>
<keyword evidence="7" id="KW-1133">Transmembrane helix</keyword>